<proteinExistence type="predicted"/>
<protein>
    <submittedName>
        <fullName evidence="1">Uncharacterized protein</fullName>
    </submittedName>
</protein>
<reference evidence="1 2" key="1">
    <citation type="submission" date="2019-05" db="EMBL/GenBank/DDBJ databases">
        <title>Another draft genome of Portunus trituberculatus and its Hox gene families provides insights of decapod evolution.</title>
        <authorList>
            <person name="Jeong J.-H."/>
            <person name="Song I."/>
            <person name="Kim S."/>
            <person name="Choi T."/>
            <person name="Kim D."/>
            <person name="Ryu S."/>
            <person name="Kim W."/>
        </authorList>
    </citation>
    <scope>NUCLEOTIDE SEQUENCE [LARGE SCALE GENOMIC DNA]</scope>
    <source>
        <tissue evidence="1">Muscle</tissue>
    </source>
</reference>
<evidence type="ECO:0000313" key="1">
    <source>
        <dbReference type="EMBL" id="MPC81302.1"/>
    </source>
</evidence>
<name>A0A5B7IBW4_PORTR</name>
<organism evidence="1 2">
    <name type="scientific">Portunus trituberculatus</name>
    <name type="common">Swimming crab</name>
    <name type="synonym">Neptunus trituberculatus</name>
    <dbReference type="NCBI Taxonomy" id="210409"/>
    <lineage>
        <taxon>Eukaryota</taxon>
        <taxon>Metazoa</taxon>
        <taxon>Ecdysozoa</taxon>
        <taxon>Arthropoda</taxon>
        <taxon>Crustacea</taxon>
        <taxon>Multicrustacea</taxon>
        <taxon>Malacostraca</taxon>
        <taxon>Eumalacostraca</taxon>
        <taxon>Eucarida</taxon>
        <taxon>Decapoda</taxon>
        <taxon>Pleocyemata</taxon>
        <taxon>Brachyura</taxon>
        <taxon>Eubrachyura</taxon>
        <taxon>Portunoidea</taxon>
        <taxon>Portunidae</taxon>
        <taxon>Portuninae</taxon>
        <taxon>Portunus</taxon>
    </lineage>
</organism>
<sequence length="64" mass="7135">MGDADALQCKKWLTGSTAGDFPPTPEAYTAPLTVLNTQECVDKLKQETVISKITKKKKKNRPYH</sequence>
<keyword evidence="2" id="KW-1185">Reference proteome</keyword>
<comment type="caution">
    <text evidence="1">The sequence shown here is derived from an EMBL/GenBank/DDBJ whole genome shotgun (WGS) entry which is preliminary data.</text>
</comment>
<gene>
    <name evidence="1" type="ORF">E2C01_075909</name>
</gene>
<accession>A0A5B7IBW4</accession>
<evidence type="ECO:0000313" key="2">
    <source>
        <dbReference type="Proteomes" id="UP000324222"/>
    </source>
</evidence>
<dbReference type="Proteomes" id="UP000324222">
    <property type="component" value="Unassembled WGS sequence"/>
</dbReference>
<dbReference type="AlphaFoldDB" id="A0A5B7IBW4"/>
<dbReference type="EMBL" id="VSRR010056541">
    <property type="protein sequence ID" value="MPC81302.1"/>
    <property type="molecule type" value="Genomic_DNA"/>
</dbReference>